<comment type="caution">
    <text evidence="2">The sequence shown here is derived from an EMBL/GenBank/DDBJ whole genome shotgun (WGS) entry which is preliminary data.</text>
</comment>
<proteinExistence type="predicted"/>
<reference evidence="2 3" key="1">
    <citation type="submission" date="2019-05" db="EMBL/GenBank/DDBJ databases">
        <title>Another draft genome of Portunus trituberculatus and its Hox gene families provides insights of decapod evolution.</title>
        <authorList>
            <person name="Jeong J.-H."/>
            <person name="Song I."/>
            <person name="Kim S."/>
            <person name="Choi T."/>
            <person name="Kim D."/>
            <person name="Ryu S."/>
            <person name="Kim W."/>
        </authorList>
    </citation>
    <scope>NUCLEOTIDE SEQUENCE [LARGE SCALE GENOMIC DNA]</scope>
    <source>
        <tissue evidence="2">Muscle</tissue>
    </source>
</reference>
<dbReference type="Proteomes" id="UP000324222">
    <property type="component" value="Unassembled WGS sequence"/>
</dbReference>
<feature type="region of interest" description="Disordered" evidence="1">
    <location>
        <begin position="65"/>
        <end position="110"/>
    </location>
</feature>
<organism evidence="2 3">
    <name type="scientific">Portunus trituberculatus</name>
    <name type="common">Swimming crab</name>
    <name type="synonym">Neptunus trituberculatus</name>
    <dbReference type="NCBI Taxonomy" id="210409"/>
    <lineage>
        <taxon>Eukaryota</taxon>
        <taxon>Metazoa</taxon>
        <taxon>Ecdysozoa</taxon>
        <taxon>Arthropoda</taxon>
        <taxon>Crustacea</taxon>
        <taxon>Multicrustacea</taxon>
        <taxon>Malacostraca</taxon>
        <taxon>Eumalacostraca</taxon>
        <taxon>Eucarida</taxon>
        <taxon>Decapoda</taxon>
        <taxon>Pleocyemata</taxon>
        <taxon>Brachyura</taxon>
        <taxon>Eubrachyura</taxon>
        <taxon>Portunoidea</taxon>
        <taxon>Portunidae</taxon>
        <taxon>Portuninae</taxon>
        <taxon>Portunus</taxon>
    </lineage>
</organism>
<dbReference type="EMBL" id="VSRR010004221">
    <property type="protein sequence ID" value="MPC38959.1"/>
    <property type="molecule type" value="Genomic_DNA"/>
</dbReference>
<dbReference type="AlphaFoldDB" id="A0A5B7F151"/>
<gene>
    <name evidence="2" type="ORF">E2C01_032478</name>
</gene>
<evidence type="ECO:0000313" key="2">
    <source>
        <dbReference type="EMBL" id="MPC38959.1"/>
    </source>
</evidence>
<accession>A0A5B7F151</accession>
<protein>
    <submittedName>
        <fullName evidence="2">Uncharacterized protein</fullName>
    </submittedName>
</protein>
<sequence>MHLPPPPLSHLHCIGLHCAELICLFPFDTNHSLLCIATLYPLVWLTIASEDDCSATTVIPMDQYTTDSQRSLRNSSDETNPEIERQLTQKQSGVSSCPPPPATQSYCSVSRSVSGISQSHRHGCHSRGGQQRLLNT</sequence>
<evidence type="ECO:0000256" key="1">
    <source>
        <dbReference type="SAM" id="MobiDB-lite"/>
    </source>
</evidence>
<evidence type="ECO:0000313" key="3">
    <source>
        <dbReference type="Proteomes" id="UP000324222"/>
    </source>
</evidence>
<keyword evidence="3" id="KW-1185">Reference proteome</keyword>
<feature type="compositionally biased region" description="Polar residues" evidence="1">
    <location>
        <begin position="65"/>
        <end position="78"/>
    </location>
</feature>
<name>A0A5B7F151_PORTR</name>